<name>A0A1Y2HTE5_9FUNG</name>
<comment type="caution">
    <text evidence="1">The sequence shown here is derived from an EMBL/GenBank/DDBJ whole genome shotgun (WGS) entry which is preliminary data.</text>
</comment>
<dbReference type="AlphaFoldDB" id="A0A1Y2HTE5"/>
<accession>A0A1Y2HTE5</accession>
<reference evidence="1 2" key="1">
    <citation type="submission" date="2016-07" db="EMBL/GenBank/DDBJ databases">
        <title>Pervasive Adenine N6-methylation of Active Genes in Fungi.</title>
        <authorList>
            <consortium name="DOE Joint Genome Institute"/>
            <person name="Mondo S.J."/>
            <person name="Dannebaum R.O."/>
            <person name="Kuo R.C."/>
            <person name="Labutti K."/>
            <person name="Haridas S."/>
            <person name="Kuo A."/>
            <person name="Salamov A."/>
            <person name="Ahrendt S.R."/>
            <person name="Lipzen A."/>
            <person name="Sullivan W."/>
            <person name="Andreopoulos W.B."/>
            <person name="Clum A."/>
            <person name="Lindquist E."/>
            <person name="Daum C."/>
            <person name="Ramamoorthy G.K."/>
            <person name="Gryganskyi A."/>
            <person name="Culley D."/>
            <person name="Magnuson J.K."/>
            <person name="James T.Y."/>
            <person name="O'Malley M.A."/>
            <person name="Stajich J.E."/>
            <person name="Spatafora J.W."/>
            <person name="Visel A."/>
            <person name="Grigoriev I.V."/>
        </authorList>
    </citation>
    <scope>NUCLEOTIDE SEQUENCE [LARGE SCALE GENOMIC DNA]</scope>
    <source>
        <strain evidence="1 2">PL171</strain>
    </source>
</reference>
<organism evidence="1 2">
    <name type="scientific">Catenaria anguillulae PL171</name>
    <dbReference type="NCBI Taxonomy" id="765915"/>
    <lineage>
        <taxon>Eukaryota</taxon>
        <taxon>Fungi</taxon>
        <taxon>Fungi incertae sedis</taxon>
        <taxon>Blastocladiomycota</taxon>
        <taxon>Blastocladiomycetes</taxon>
        <taxon>Blastocladiales</taxon>
        <taxon>Catenariaceae</taxon>
        <taxon>Catenaria</taxon>
    </lineage>
</organism>
<dbReference type="Proteomes" id="UP000193411">
    <property type="component" value="Unassembled WGS sequence"/>
</dbReference>
<proteinExistence type="predicted"/>
<evidence type="ECO:0000313" key="2">
    <source>
        <dbReference type="Proteomes" id="UP000193411"/>
    </source>
</evidence>
<sequence>MNATNSNSVMHVATATGSAAATVMLPSEPELLLAIVGLTNLHLRLQACATACRTIAHVLQASTPLLKRRWYQHMCARLIFTDDDHLLERHLQDSRRAEQQLQVMIRHSQPVSVTVGHVPQAGVDRCPGRRARSCSANVLGAGSCRLSAGAEIGFIHPPGISRPGCRLATVTHSTQAPIHVDRVWQAGVPMSNTWDPLHWSALAMDNRRATRIVCQQINVHEPDAQISFAQFLATLCVFDWSLASLLAVLQVFALDPSHVTDWINTESRMMYHVLDWMDNDIDVARIIELLQWFKNLGVFPRTTFPVAARTKRPELFVWLFEEYDRSVVDSVQDATLRANAGRAIVSAAIAASTGSEDEDKSVSAQLMDLVRFAFDKDLVDVQTKGHVLAEGLASECGEMRSWERLVDSTMAQGEEDIDVLLAALRYELEPKGTRLTPMLLFHSIMPPITPNLLVIDHIFDRLYVHHQLTPTTLFTKHGRDWDSRFVLRLLDIRPPAQHPWDYFACAHQVVEWICLPRKADWLSAMWRGAMLCHLLDKMIADGEGQLKEHLAQLHMDQVAVMVAVAACHLINNSTPAAHSIQDLETSSPTARTRAVLLDAWKVHASAMPAAERTFAHLLTENLCGTMRNCIRKASQESSTGMLPEATDSATAAARVAAGETSPVVGLKMLVECDVGFVAEHAVWNGKTPRWMRESVPENLIVETTENPTPAQFILGL</sequence>
<keyword evidence="2" id="KW-1185">Reference proteome</keyword>
<dbReference type="EMBL" id="MCFL01000014">
    <property type="protein sequence ID" value="ORZ36983.1"/>
    <property type="molecule type" value="Genomic_DNA"/>
</dbReference>
<gene>
    <name evidence="1" type="ORF">BCR44DRAFT_1431234</name>
</gene>
<protein>
    <submittedName>
        <fullName evidence="1">Uncharacterized protein</fullName>
    </submittedName>
</protein>
<evidence type="ECO:0000313" key="1">
    <source>
        <dbReference type="EMBL" id="ORZ36983.1"/>
    </source>
</evidence>